<keyword evidence="2" id="KW-1185">Reference proteome</keyword>
<dbReference type="Proteomes" id="UP000324632">
    <property type="component" value="Chromosome 19"/>
</dbReference>
<dbReference type="PANTHER" id="PTHR47228">
    <property type="entry name" value="SPERMATOGENESIS-ASSOCIATED PROTEIN 16"/>
    <property type="match status" value="1"/>
</dbReference>
<reference evidence="1 2" key="1">
    <citation type="journal article" date="2019" name="Mol. Ecol. Resour.">
        <title>Chromosome-level genome assembly of Triplophysa tibetana, a fish adapted to the harsh high-altitude environment of the Tibetan Plateau.</title>
        <authorList>
            <person name="Yang X."/>
            <person name="Liu H."/>
            <person name="Ma Z."/>
            <person name="Zou Y."/>
            <person name="Zou M."/>
            <person name="Mao Y."/>
            <person name="Li X."/>
            <person name="Wang H."/>
            <person name="Chen T."/>
            <person name="Wang W."/>
            <person name="Yang R."/>
        </authorList>
    </citation>
    <scope>NUCLEOTIDE SEQUENCE [LARGE SCALE GENOMIC DNA]</scope>
    <source>
        <strain evidence="1">TTIB1903HZAU</strain>
        <tissue evidence="1">Muscle</tissue>
    </source>
</reference>
<dbReference type="Pfam" id="PF15015">
    <property type="entry name" value="NYD-SP12_N"/>
    <property type="match status" value="2"/>
</dbReference>
<proteinExistence type="predicted"/>
<gene>
    <name evidence="1" type="ORF">E1301_Tti009705</name>
</gene>
<protein>
    <submittedName>
        <fullName evidence="1">Spermatogenesis-associated protein 16</fullName>
    </submittedName>
</protein>
<comment type="caution">
    <text evidence="1">The sequence shown here is derived from an EMBL/GenBank/DDBJ whole genome shotgun (WGS) entry which is preliminary data.</text>
</comment>
<dbReference type="GO" id="GO:0005794">
    <property type="term" value="C:Golgi apparatus"/>
    <property type="evidence" value="ECO:0007669"/>
    <property type="project" value="InterPro"/>
</dbReference>
<organism evidence="1 2">
    <name type="scientific">Triplophysa tibetana</name>
    <dbReference type="NCBI Taxonomy" id="1572043"/>
    <lineage>
        <taxon>Eukaryota</taxon>
        <taxon>Metazoa</taxon>
        <taxon>Chordata</taxon>
        <taxon>Craniata</taxon>
        <taxon>Vertebrata</taxon>
        <taxon>Euteleostomi</taxon>
        <taxon>Actinopterygii</taxon>
        <taxon>Neopterygii</taxon>
        <taxon>Teleostei</taxon>
        <taxon>Ostariophysi</taxon>
        <taxon>Cypriniformes</taxon>
        <taxon>Nemacheilidae</taxon>
        <taxon>Triplophysa</taxon>
    </lineage>
</organism>
<evidence type="ECO:0000313" key="1">
    <source>
        <dbReference type="EMBL" id="KAA0707817.1"/>
    </source>
</evidence>
<name>A0A5A9NH64_9TELE</name>
<sequence length="111" mass="12959">MNADYIYWLSGDNNQHMSKLIKLYWQLLALMADTMDTLEGKRSDQERVWNALQKFIMHIEAFEILFEAPWKLLMVFASLFTTMCLNALNLPPNFVEARPDCRLSKGSLVEL</sequence>
<dbReference type="InterPro" id="IPR029161">
    <property type="entry name" value="SPATA16"/>
</dbReference>
<evidence type="ECO:0000313" key="2">
    <source>
        <dbReference type="Proteomes" id="UP000324632"/>
    </source>
</evidence>
<dbReference type="PANTHER" id="PTHR47228:SF1">
    <property type="entry name" value="SPERMATOGENESIS-ASSOCIATED PROTEIN 16"/>
    <property type="match status" value="1"/>
</dbReference>
<dbReference type="EMBL" id="SOYY01000019">
    <property type="protein sequence ID" value="KAA0707817.1"/>
    <property type="molecule type" value="Genomic_DNA"/>
</dbReference>
<accession>A0A5A9NH64</accession>
<dbReference type="GO" id="GO:0007283">
    <property type="term" value="P:spermatogenesis"/>
    <property type="evidence" value="ECO:0007669"/>
    <property type="project" value="InterPro"/>
</dbReference>
<dbReference type="AlphaFoldDB" id="A0A5A9NH64"/>